<accession>A0ABR4ZG10</accession>
<dbReference type="EMBL" id="JNFP01000017">
    <property type="protein sequence ID" value="KIA64022.1"/>
    <property type="molecule type" value="Genomic_DNA"/>
</dbReference>
<comment type="caution">
    <text evidence="1">The sequence shown here is derived from an EMBL/GenBank/DDBJ whole genome shotgun (WGS) entry which is preliminary data.</text>
</comment>
<dbReference type="PANTHER" id="PTHR34613">
    <property type="entry name" value="SLL0800 PROTEIN"/>
    <property type="match status" value="1"/>
</dbReference>
<gene>
    <name evidence="1" type="ORF">FG87_16750</name>
</gene>
<name>A0ABR4ZG10_9NOCA</name>
<protein>
    <recommendedName>
        <fullName evidence="3">Transposase</fullName>
    </recommendedName>
</protein>
<organism evidence="1 2">
    <name type="scientific">Nocardia vulneris</name>
    <dbReference type="NCBI Taxonomy" id="1141657"/>
    <lineage>
        <taxon>Bacteria</taxon>
        <taxon>Bacillati</taxon>
        <taxon>Actinomycetota</taxon>
        <taxon>Actinomycetes</taxon>
        <taxon>Mycobacteriales</taxon>
        <taxon>Nocardiaceae</taxon>
        <taxon>Nocardia</taxon>
    </lineage>
</organism>
<keyword evidence="2" id="KW-1185">Reference proteome</keyword>
<proteinExistence type="predicted"/>
<reference evidence="1 2" key="1">
    <citation type="journal article" date="2014" name="Int. J. Syst. Evol. Microbiol.">
        <title>Nocardia vulneris sp. nov., isolated from wounds of human patients in North America.</title>
        <authorList>
            <person name="Lasker B.A."/>
            <person name="Bell M."/>
            <person name="Klenk H.P."/>
            <person name="Sproer C."/>
            <person name="Schumann C."/>
            <person name="Schumann P."/>
            <person name="Brown J.M."/>
        </authorList>
    </citation>
    <scope>NUCLEOTIDE SEQUENCE [LARGE SCALE GENOMIC DNA]</scope>
    <source>
        <strain evidence="1 2">W9851</strain>
    </source>
</reference>
<sequence>MVSSQHEAMHRIFQYDPGTFARAFRALDLPFPDPLEVIQLSVDLTECRPVERRADTILQIDTTEGPFLLLVEAQGKRDPTRPPAWAYYLSYLQARYELLPVLVVICQDHAVASWAEGSLPVGHDRWPSLILRPLVLGPHNVRPVTDIDTAVSDLALATLSAITHAKQPDITEILETLAKALSKTGPTEAAHMYRELTELGLGAGETQQMWRKLMSMDLDFFRSQTSEDLRAQGEVRGEAKGEARGLIKGQAEGRAECIIRMLDRRGIPLSDMDRNRILTCLNIEVLDRWFDRSISATTAEEVLADDH</sequence>
<evidence type="ECO:0000313" key="1">
    <source>
        <dbReference type="EMBL" id="KIA64022.1"/>
    </source>
</evidence>
<dbReference type="RefSeq" id="WP_043671077.1">
    <property type="nucleotide sequence ID" value="NZ_BDCI01000017.1"/>
</dbReference>
<evidence type="ECO:0008006" key="3">
    <source>
        <dbReference type="Google" id="ProtNLM"/>
    </source>
</evidence>
<dbReference type="Proteomes" id="UP000031364">
    <property type="component" value="Unassembled WGS sequence"/>
</dbReference>
<evidence type="ECO:0000313" key="2">
    <source>
        <dbReference type="Proteomes" id="UP000031364"/>
    </source>
</evidence>
<dbReference type="PANTHER" id="PTHR34613:SF1">
    <property type="entry name" value="SLL6017 PROTEIN"/>
    <property type="match status" value="1"/>
</dbReference>